<comment type="caution">
    <text evidence="1">The sequence shown here is derived from an EMBL/GenBank/DDBJ whole genome shotgun (WGS) entry which is preliminary data.</text>
</comment>
<gene>
    <name evidence="1" type="ORF">BTUL_0226g00200</name>
</gene>
<dbReference type="Proteomes" id="UP000297777">
    <property type="component" value="Unassembled WGS sequence"/>
</dbReference>
<name>A0A4Z1EA13_9HELO</name>
<evidence type="ECO:0000313" key="2">
    <source>
        <dbReference type="Proteomes" id="UP000297777"/>
    </source>
</evidence>
<evidence type="ECO:0000313" key="1">
    <source>
        <dbReference type="EMBL" id="TGO08109.1"/>
    </source>
</evidence>
<sequence length="74" mass="7983">MLVGDPNGYASASTNELGMNFHDPEVLPPVSCGWRNNIDIVDGHVLGSSLAVNKIVYHESRKDYLSLAKIEGVA</sequence>
<reference evidence="1 2" key="1">
    <citation type="submission" date="2017-12" db="EMBL/GenBank/DDBJ databases">
        <title>Comparative genomics of Botrytis spp.</title>
        <authorList>
            <person name="Valero-Jimenez C.A."/>
            <person name="Tapia P."/>
            <person name="Veloso J."/>
            <person name="Silva-Moreno E."/>
            <person name="Staats M."/>
            <person name="Valdes J.H."/>
            <person name="Van Kan J.A.L."/>
        </authorList>
    </citation>
    <scope>NUCLEOTIDE SEQUENCE [LARGE SCALE GENOMIC DNA]</scope>
    <source>
        <strain evidence="1 2">Bt9001</strain>
    </source>
</reference>
<keyword evidence="2" id="KW-1185">Reference proteome</keyword>
<organism evidence="1 2">
    <name type="scientific">Botrytis tulipae</name>
    <dbReference type="NCBI Taxonomy" id="87230"/>
    <lineage>
        <taxon>Eukaryota</taxon>
        <taxon>Fungi</taxon>
        <taxon>Dikarya</taxon>
        <taxon>Ascomycota</taxon>
        <taxon>Pezizomycotina</taxon>
        <taxon>Leotiomycetes</taxon>
        <taxon>Helotiales</taxon>
        <taxon>Sclerotiniaceae</taxon>
        <taxon>Botrytis</taxon>
    </lineage>
</organism>
<accession>A0A4Z1EA13</accession>
<proteinExistence type="predicted"/>
<protein>
    <submittedName>
        <fullName evidence="1">Uncharacterized protein</fullName>
    </submittedName>
</protein>
<dbReference type="EMBL" id="PQXH01000226">
    <property type="protein sequence ID" value="TGO08109.1"/>
    <property type="molecule type" value="Genomic_DNA"/>
</dbReference>
<dbReference type="AlphaFoldDB" id="A0A4Z1EA13"/>